<feature type="region of interest" description="Disordered" evidence="1">
    <location>
        <begin position="155"/>
        <end position="187"/>
    </location>
</feature>
<reference evidence="2" key="1">
    <citation type="submission" date="2025-08" db="UniProtKB">
        <authorList>
            <consortium name="Ensembl"/>
        </authorList>
    </citation>
    <scope>IDENTIFICATION</scope>
</reference>
<organism evidence="2 3">
    <name type="scientific">Periophthalmus magnuspinnatus</name>
    <dbReference type="NCBI Taxonomy" id="409849"/>
    <lineage>
        <taxon>Eukaryota</taxon>
        <taxon>Metazoa</taxon>
        <taxon>Chordata</taxon>
        <taxon>Craniata</taxon>
        <taxon>Vertebrata</taxon>
        <taxon>Euteleostomi</taxon>
        <taxon>Actinopterygii</taxon>
        <taxon>Neopterygii</taxon>
        <taxon>Teleostei</taxon>
        <taxon>Neoteleostei</taxon>
        <taxon>Acanthomorphata</taxon>
        <taxon>Gobiaria</taxon>
        <taxon>Gobiiformes</taxon>
        <taxon>Gobioidei</taxon>
        <taxon>Gobiidae</taxon>
        <taxon>Oxudercinae</taxon>
        <taxon>Periophthalmus</taxon>
    </lineage>
</organism>
<evidence type="ECO:0000313" key="2">
    <source>
        <dbReference type="Ensembl" id="ENSPMGP00000025495.1"/>
    </source>
</evidence>
<name>A0A3B4B989_9GOBI</name>
<dbReference type="InterPro" id="IPR027267">
    <property type="entry name" value="AH/BAR_dom_sf"/>
</dbReference>
<dbReference type="SUPFAM" id="SSF103657">
    <property type="entry name" value="BAR/IMD domain-like"/>
    <property type="match status" value="1"/>
</dbReference>
<dbReference type="Ensembl" id="ENSPMGT00000027150.1">
    <property type="protein sequence ID" value="ENSPMGP00000025495.1"/>
    <property type="gene ID" value="ENSPMGG00000020567.1"/>
</dbReference>
<dbReference type="Gene3D" id="1.20.1270.60">
    <property type="entry name" value="Arfaptin homology (AH) domain/BAR domain"/>
    <property type="match status" value="1"/>
</dbReference>
<protein>
    <submittedName>
        <fullName evidence="2">Uncharacterized protein</fullName>
    </submittedName>
</protein>
<evidence type="ECO:0000256" key="1">
    <source>
        <dbReference type="SAM" id="MobiDB-lite"/>
    </source>
</evidence>
<accession>A0A3B4B989</accession>
<dbReference type="AlphaFoldDB" id="A0A3B4B989"/>
<dbReference type="Proteomes" id="UP000261520">
    <property type="component" value="Unplaced"/>
</dbReference>
<dbReference type="GO" id="GO:0030833">
    <property type="term" value="P:regulation of actin filament polymerization"/>
    <property type="evidence" value="ECO:0007669"/>
    <property type="project" value="TreeGrafter"/>
</dbReference>
<reference evidence="2" key="2">
    <citation type="submission" date="2025-09" db="UniProtKB">
        <authorList>
            <consortium name="Ensembl"/>
        </authorList>
    </citation>
    <scope>IDENTIFICATION</scope>
</reference>
<dbReference type="GO" id="GO:0007274">
    <property type="term" value="P:neuromuscular synaptic transmission"/>
    <property type="evidence" value="ECO:0007669"/>
    <property type="project" value="TreeGrafter"/>
</dbReference>
<keyword evidence="3" id="KW-1185">Reference proteome</keyword>
<dbReference type="STRING" id="409849.ENSPMGP00000025495"/>
<dbReference type="PANTHER" id="PTHR15735">
    <property type="entry name" value="FCH AND DOUBLE SH3 DOMAINS PROTEIN"/>
    <property type="match status" value="1"/>
</dbReference>
<sequence length="187" mass="20775">IKLQSKQHQDAELLEEISSVFGVWRSIVDATAQAASARLLASEDYRSLTLHTSKSLRNGVEQLQRIQAELLDSLRELQRIKKSYHQLSLIAHTAREKAANAHLIEITSVQMSARLKECDDRLTEVRNQYLLTLAALHAHQQHYYSHDLPTIIGTSTAPVPHRARDTGPCAAGSALQPPGAGEREEAE</sequence>
<evidence type="ECO:0000313" key="3">
    <source>
        <dbReference type="Proteomes" id="UP000261520"/>
    </source>
</evidence>
<dbReference type="GO" id="GO:0031594">
    <property type="term" value="C:neuromuscular junction"/>
    <property type="evidence" value="ECO:0007669"/>
    <property type="project" value="TreeGrafter"/>
</dbReference>
<dbReference type="GO" id="GO:0055037">
    <property type="term" value="C:recycling endosome"/>
    <property type="evidence" value="ECO:0007669"/>
    <property type="project" value="TreeGrafter"/>
</dbReference>
<dbReference type="PANTHER" id="PTHR15735:SF4">
    <property type="entry name" value="F-BAR AND DOUBLE SH3 DOMAINS PROTEIN 1"/>
    <property type="match status" value="1"/>
</dbReference>
<proteinExistence type="predicted"/>